<reference evidence="1" key="1">
    <citation type="submission" date="2019-07" db="EMBL/GenBank/DDBJ databases">
        <authorList>
            <person name="Dittberner H."/>
        </authorList>
    </citation>
    <scope>NUCLEOTIDE SEQUENCE [LARGE SCALE GENOMIC DNA]</scope>
</reference>
<proteinExistence type="predicted"/>
<name>A0A565BCT1_9BRAS</name>
<dbReference type="OrthoDB" id="1109454at2759"/>
<organism evidence="1 2">
    <name type="scientific">Arabis nemorensis</name>
    <dbReference type="NCBI Taxonomy" id="586526"/>
    <lineage>
        <taxon>Eukaryota</taxon>
        <taxon>Viridiplantae</taxon>
        <taxon>Streptophyta</taxon>
        <taxon>Embryophyta</taxon>
        <taxon>Tracheophyta</taxon>
        <taxon>Spermatophyta</taxon>
        <taxon>Magnoliopsida</taxon>
        <taxon>eudicotyledons</taxon>
        <taxon>Gunneridae</taxon>
        <taxon>Pentapetalae</taxon>
        <taxon>rosids</taxon>
        <taxon>malvids</taxon>
        <taxon>Brassicales</taxon>
        <taxon>Brassicaceae</taxon>
        <taxon>Arabideae</taxon>
        <taxon>Arabis</taxon>
    </lineage>
</organism>
<keyword evidence="2" id="KW-1185">Reference proteome</keyword>
<evidence type="ECO:0000313" key="2">
    <source>
        <dbReference type="Proteomes" id="UP000489600"/>
    </source>
</evidence>
<protein>
    <submittedName>
        <fullName evidence="1">Uncharacterized protein</fullName>
    </submittedName>
</protein>
<accession>A0A565BCT1</accession>
<comment type="caution">
    <text evidence="1">The sequence shown here is derived from an EMBL/GenBank/DDBJ whole genome shotgun (WGS) entry which is preliminary data.</text>
</comment>
<dbReference type="EMBL" id="CABITT030000003">
    <property type="protein sequence ID" value="VVA99399.1"/>
    <property type="molecule type" value="Genomic_DNA"/>
</dbReference>
<dbReference type="AlphaFoldDB" id="A0A565BCT1"/>
<gene>
    <name evidence="1" type="ORF">ANE_LOCUS9844</name>
</gene>
<evidence type="ECO:0000313" key="1">
    <source>
        <dbReference type="EMBL" id="VVA99399.1"/>
    </source>
</evidence>
<dbReference type="Proteomes" id="UP000489600">
    <property type="component" value="Unassembled WGS sequence"/>
</dbReference>
<sequence length="124" mass="13812">MDDFFEQINPKAITARINVDIARTAHREAINSGLEDEVFKAVTNMIISLMDQTIVAANHVEERLEFLRTVGDSYPNFSRDLGATDLMADNALANSELAMEQMKKAVADAEDWKRRARNVAGGNN</sequence>